<gene>
    <name evidence="2" type="ORF">RHGRI_001916</name>
</gene>
<evidence type="ECO:0000313" key="3">
    <source>
        <dbReference type="Proteomes" id="UP000823749"/>
    </source>
</evidence>
<dbReference type="GO" id="GO:0006574">
    <property type="term" value="P:L-valine catabolic process"/>
    <property type="evidence" value="ECO:0007669"/>
    <property type="project" value="TreeGrafter"/>
</dbReference>
<dbReference type="EMBL" id="JACTNZ010000001">
    <property type="protein sequence ID" value="KAG5566141.1"/>
    <property type="molecule type" value="Genomic_DNA"/>
</dbReference>
<comment type="similarity">
    <text evidence="1">Belongs to the aldehyde dehydrogenase family.</text>
</comment>
<reference evidence="2" key="1">
    <citation type="submission" date="2020-08" db="EMBL/GenBank/DDBJ databases">
        <title>Plant Genome Project.</title>
        <authorList>
            <person name="Zhang R.-G."/>
        </authorList>
    </citation>
    <scope>NUCLEOTIDE SEQUENCE</scope>
    <source>
        <strain evidence="2">WSP0</strain>
        <tissue evidence="2">Leaf</tissue>
    </source>
</reference>
<organism evidence="2 3">
    <name type="scientific">Rhododendron griersonianum</name>
    <dbReference type="NCBI Taxonomy" id="479676"/>
    <lineage>
        <taxon>Eukaryota</taxon>
        <taxon>Viridiplantae</taxon>
        <taxon>Streptophyta</taxon>
        <taxon>Embryophyta</taxon>
        <taxon>Tracheophyta</taxon>
        <taxon>Spermatophyta</taxon>
        <taxon>Magnoliopsida</taxon>
        <taxon>eudicotyledons</taxon>
        <taxon>Gunneridae</taxon>
        <taxon>Pentapetalae</taxon>
        <taxon>asterids</taxon>
        <taxon>Ericales</taxon>
        <taxon>Ericaceae</taxon>
        <taxon>Ericoideae</taxon>
        <taxon>Rhodoreae</taxon>
        <taxon>Rhododendron</taxon>
    </lineage>
</organism>
<dbReference type="AlphaFoldDB" id="A0AAV6LPZ4"/>
<sequence length="164" mass="19006">MLNDAECVSLLEEIFSTRDELLNRIRNMTLKEGYVTTIKKSKSGCYVIIGCNRGGKYRGTSVPLSEGKRMSGSRLVNCPFQMLRKKKVGKPWKVEIKDVSPNHEPSSDISGHPFCRRFSKEEENRFFWSHLRGFIFNYLMEVSLIIMVKEKDVHTREMGLVLLR</sequence>
<dbReference type="GO" id="GO:0005739">
    <property type="term" value="C:mitochondrion"/>
    <property type="evidence" value="ECO:0007669"/>
    <property type="project" value="TreeGrafter"/>
</dbReference>
<keyword evidence="3" id="KW-1185">Reference proteome</keyword>
<dbReference type="InterPro" id="IPR010061">
    <property type="entry name" value="MeMal-semiAld_DH"/>
</dbReference>
<dbReference type="PANTHER" id="PTHR43866">
    <property type="entry name" value="MALONATE-SEMIALDEHYDE DEHYDROGENASE"/>
    <property type="match status" value="1"/>
</dbReference>
<dbReference type="GO" id="GO:0004491">
    <property type="term" value="F:methylmalonate-semialdehyde dehydrogenase (acylating, NAD) activity"/>
    <property type="evidence" value="ECO:0007669"/>
    <property type="project" value="InterPro"/>
</dbReference>
<dbReference type="GO" id="GO:0006210">
    <property type="term" value="P:thymine catabolic process"/>
    <property type="evidence" value="ECO:0007669"/>
    <property type="project" value="TreeGrafter"/>
</dbReference>
<accession>A0AAV6LPZ4</accession>
<comment type="caution">
    <text evidence="2">The sequence shown here is derived from an EMBL/GenBank/DDBJ whole genome shotgun (WGS) entry which is preliminary data.</text>
</comment>
<proteinExistence type="inferred from homology"/>
<protein>
    <submittedName>
        <fullName evidence="2">Uncharacterized protein</fullName>
    </submittedName>
</protein>
<evidence type="ECO:0000256" key="1">
    <source>
        <dbReference type="ARBA" id="ARBA00009986"/>
    </source>
</evidence>
<dbReference type="Proteomes" id="UP000823749">
    <property type="component" value="Chromosome 1"/>
</dbReference>
<name>A0AAV6LPZ4_9ERIC</name>
<dbReference type="PANTHER" id="PTHR43866:SF3">
    <property type="entry name" value="METHYLMALONATE-SEMIALDEHYDE DEHYDROGENASE [ACYLATING], MITOCHONDRIAL"/>
    <property type="match status" value="1"/>
</dbReference>
<evidence type="ECO:0000313" key="2">
    <source>
        <dbReference type="EMBL" id="KAG5566141.1"/>
    </source>
</evidence>